<comment type="subcellular location">
    <subcellularLocation>
        <location evidence="1 7">Cell outer membrane</location>
        <topology evidence="1 7">Multi-pass membrane protein</topology>
    </subcellularLocation>
</comment>
<protein>
    <submittedName>
        <fullName evidence="9">SusC/RagA family TonB-linked outer membrane protein</fullName>
    </submittedName>
</protein>
<evidence type="ECO:0000256" key="6">
    <source>
        <dbReference type="ARBA" id="ARBA00023237"/>
    </source>
</evidence>
<dbReference type="InterPro" id="IPR023997">
    <property type="entry name" value="TonB-dep_OMP_SusC/RagA_CS"/>
</dbReference>
<evidence type="ECO:0000256" key="1">
    <source>
        <dbReference type="ARBA" id="ARBA00004571"/>
    </source>
</evidence>
<evidence type="ECO:0000256" key="2">
    <source>
        <dbReference type="ARBA" id="ARBA00022448"/>
    </source>
</evidence>
<keyword evidence="4 7" id="KW-0812">Transmembrane</keyword>
<name>A0ABV7JRK7_9SPHI</name>
<dbReference type="InterPro" id="IPR008969">
    <property type="entry name" value="CarboxyPept-like_regulatory"/>
</dbReference>
<dbReference type="Gene3D" id="2.60.40.1120">
    <property type="entry name" value="Carboxypeptidase-like, regulatory domain"/>
    <property type="match status" value="1"/>
</dbReference>
<keyword evidence="6 7" id="KW-0998">Cell outer membrane</keyword>
<keyword evidence="10" id="KW-1185">Reference proteome</keyword>
<proteinExistence type="inferred from homology"/>
<dbReference type="SUPFAM" id="SSF49464">
    <property type="entry name" value="Carboxypeptidase regulatory domain-like"/>
    <property type="match status" value="1"/>
</dbReference>
<dbReference type="Pfam" id="PF07715">
    <property type="entry name" value="Plug"/>
    <property type="match status" value="1"/>
</dbReference>
<reference evidence="10" key="1">
    <citation type="journal article" date="2019" name="Int. J. Syst. Evol. Microbiol.">
        <title>The Global Catalogue of Microorganisms (GCM) 10K type strain sequencing project: providing services to taxonomists for standard genome sequencing and annotation.</title>
        <authorList>
            <consortium name="The Broad Institute Genomics Platform"/>
            <consortium name="The Broad Institute Genome Sequencing Center for Infectious Disease"/>
            <person name="Wu L."/>
            <person name="Ma J."/>
        </authorList>
    </citation>
    <scope>NUCLEOTIDE SEQUENCE [LARGE SCALE GENOMIC DNA]</scope>
    <source>
        <strain evidence="10">KCTC 52416</strain>
    </source>
</reference>
<keyword evidence="3 7" id="KW-1134">Transmembrane beta strand</keyword>
<evidence type="ECO:0000256" key="7">
    <source>
        <dbReference type="PROSITE-ProRule" id="PRU01360"/>
    </source>
</evidence>
<evidence type="ECO:0000256" key="5">
    <source>
        <dbReference type="ARBA" id="ARBA00023136"/>
    </source>
</evidence>
<sequence length="1182" mass="130300">MNLRIPLARKVMRVILITTISIISASQFLMATDSYGQLLEKRVDLTCGSTDAFTIILEIQRTTGVDFAFTNSLGLEKINYKEVRFKNQKLGTVLSSLFEDKHIGFVEKAGTIMLHKLQQPGHIQGRVVDQQGNPLAGATVLIVENGKNYPTDTDGRYSAALQPGQYTLEVRYVAYATQRLTPVTVTAGQRVNRDIIMAPILNELAEVEVVTALGIKRKARSLGYAVDEIGSEDMAKVPQENVVNALNGRVTGLRVVNPTSELNSEPFVLIRGYTSLSGNNSPLIVVDGVPTGTDVSVLSDLSADHIESVNVLKGPSAAALYGSRAGNGVLLVTTKKGKDSRGLGIDFNTAYTATVPYQYIPQQQRFANGSNGNFDQTSNLWWGPEMGTEVVRFGSDGASPLTAHPNNVSDFLDVGNSFITNLGVSHHSEKINFSLSLSDTRATGIYPGTNLRKDAVSIFTEYAINERLKVSMNFNYLNSGSDNNRGLSYDNYPYEDLYFTPNWLSIHDLKDYWAEPGASQSTWARGFNNPWFTANENINTFKKIRPYGNIKLDWAITPHLSLMTRIGGFNESYTTQNRTAISEKSFPEGAYAYIGRESQQLNTDFLLNYKKELTDLTINLSAGGNLFFQNNTVSSISGERLELPGLYTAGNIDRAAVQYGVGQANKRIPSLYGLASIGYKNLLFLEVSGRNDWSSTLPEHNRSYFYPSVSLSAIVSDMIRMPAAVDMLKLRGGWAQVGKDTDPYALSMVLSKSTWGGKTTYVLPGTLPTQNLLPESVISSEVGFEADFFGRRLGLDATYYQLENKNQISRISVTGATGFTATNVNAGIVKNNGIEVTLRGVPIRRTNWQWDVAFNFTKESSKLTKLPEGVSNHQFWSRNNIFSQTKVDGTVGDMWGPDVLRVTEGTYKGWPLLDGNGYVQLNPEYIHLGNVNPDYTLGLQTNLSYKRISLSASFDCRQGGEYYSESMKRLARDGRTASWYKGNGSSTFSGILNNHSFADAAQLAEEIRSNPDLYNAMGGLTWVGGRNADLGGFAHGNNELANGAFFPGVISDGNGGYLENFGADGTRYFRADLIADPGAGYWSKGVQSWIYDASFIKLRELTVAYRLPEPLAARLSMRGLTLSWYMRNVILWTKAKNKIDPESTMMNGNSQFSSGSNYLMGFDRASFYPWSMNMGLKLSVQF</sequence>
<dbReference type="NCBIfam" id="TIGR04056">
    <property type="entry name" value="OMP_RagA_SusC"/>
    <property type="match status" value="1"/>
</dbReference>
<evidence type="ECO:0000313" key="9">
    <source>
        <dbReference type="EMBL" id="MFC3199630.1"/>
    </source>
</evidence>
<dbReference type="InterPro" id="IPR036942">
    <property type="entry name" value="Beta-barrel_TonB_sf"/>
</dbReference>
<dbReference type="EMBL" id="JBHRTA010000058">
    <property type="protein sequence ID" value="MFC3199630.1"/>
    <property type="molecule type" value="Genomic_DNA"/>
</dbReference>
<dbReference type="PROSITE" id="PS52016">
    <property type="entry name" value="TONB_DEPENDENT_REC_3"/>
    <property type="match status" value="1"/>
</dbReference>
<dbReference type="Proteomes" id="UP001595526">
    <property type="component" value="Unassembled WGS sequence"/>
</dbReference>
<evidence type="ECO:0000313" key="10">
    <source>
        <dbReference type="Proteomes" id="UP001595526"/>
    </source>
</evidence>
<dbReference type="Gene3D" id="2.170.130.10">
    <property type="entry name" value="TonB-dependent receptor, plug domain"/>
    <property type="match status" value="1"/>
</dbReference>
<keyword evidence="5 7" id="KW-0472">Membrane</keyword>
<organism evidence="9 10">
    <name type="scientific">Parapedobacter deserti</name>
    <dbReference type="NCBI Taxonomy" id="1912957"/>
    <lineage>
        <taxon>Bacteria</taxon>
        <taxon>Pseudomonadati</taxon>
        <taxon>Bacteroidota</taxon>
        <taxon>Sphingobacteriia</taxon>
        <taxon>Sphingobacteriales</taxon>
        <taxon>Sphingobacteriaceae</taxon>
        <taxon>Parapedobacter</taxon>
    </lineage>
</organism>
<gene>
    <name evidence="9" type="ORF">ACFOET_18580</name>
</gene>
<evidence type="ECO:0000256" key="4">
    <source>
        <dbReference type="ARBA" id="ARBA00022692"/>
    </source>
</evidence>
<accession>A0ABV7JRK7</accession>
<dbReference type="Gene3D" id="2.40.170.20">
    <property type="entry name" value="TonB-dependent receptor, beta-barrel domain"/>
    <property type="match status" value="1"/>
</dbReference>
<feature type="domain" description="TonB-dependent receptor plug" evidence="8">
    <location>
        <begin position="220"/>
        <end position="329"/>
    </location>
</feature>
<evidence type="ECO:0000256" key="3">
    <source>
        <dbReference type="ARBA" id="ARBA00022452"/>
    </source>
</evidence>
<dbReference type="InterPro" id="IPR012910">
    <property type="entry name" value="Plug_dom"/>
</dbReference>
<dbReference type="SUPFAM" id="SSF56935">
    <property type="entry name" value="Porins"/>
    <property type="match status" value="1"/>
</dbReference>
<dbReference type="RefSeq" id="WP_379025438.1">
    <property type="nucleotide sequence ID" value="NZ_JBHRTA010000058.1"/>
</dbReference>
<dbReference type="NCBIfam" id="TIGR04057">
    <property type="entry name" value="SusC_RagA_signa"/>
    <property type="match status" value="1"/>
</dbReference>
<dbReference type="InterPro" id="IPR039426">
    <property type="entry name" value="TonB-dep_rcpt-like"/>
</dbReference>
<dbReference type="Pfam" id="PF13620">
    <property type="entry name" value="CarboxypepD_reg"/>
    <property type="match status" value="1"/>
</dbReference>
<dbReference type="InterPro" id="IPR037066">
    <property type="entry name" value="Plug_dom_sf"/>
</dbReference>
<dbReference type="InterPro" id="IPR023996">
    <property type="entry name" value="TonB-dep_OMP_SusC/RagA"/>
</dbReference>
<comment type="caution">
    <text evidence="9">The sequence shown here is derived from an EMBL/GenBank/DDBJ whole genome shotgun (WGS) entry which is preliminary data.</text>
</comment>
<keyword evidence="2 7" id="KW-0813">Transport</keyword>
<evidence type="ECO:0000259" key="8">
    <source>
        <dbReference type="Pfam" id="PF07715"/>
    </source>
</evidence>
<comment type="similarity">
    <text evidence="7">Belongs to the TonB-dependent receptor family.</text>
</comment>